<dbReference type="Gene3D" id="1.10.10.10">
    <property type="entry name" value="Winged helix-like DNA-binding domain superfamily/Winged helix DNA-binding domain"/>
    <property type="match status" value="1"/>
</dbReference>
<name>A0A172WQ00_STUST</name>
<evidence type="ECO:0000259" key="6">
    <source>
        <dbReference type="Pfam" id="PF22029"/>
    </source>
</evidence>
<evidence type="ECO:0000259" key="5">
    <source>
        <dbReference type="Pfam" id="PF08281"/>
    </source>
</evidence>
<evidence type="ECO:0000256" key="3">
    <source>
        <dbReference type="ARBA" id="ARBA00023082"/>
    </source>
</evidence>
<dbReference type="NCBIfam" id="TIGR02937">
    <property type="entry name" value="sigma70-ECF"/>
    <property type="match status" value="1"/>
</dbReference>
<dbReference type="InterPro" id="IPR013325">
    <property type="entry name" value="RNA_pol_sigma_r2"/>
</dbReference>
<dbReference type="InterPro" id="IPR013249">
    <property type="entry name" value="RNA_pol_sigma70_r4_t2"/>
</dbReference>
<dbReference type="PANTHER" id="PTHR43133">
    <property type="entry name" value="RNA POLYMERASE ECF-TYPE SIGMA FACTO"/>
    <property type="match status" value="1"/>
</dbReference>
<dbReference type="OrthoDB" id="9797134at2"/>
<dbReference type="InterPro" id="IPR013324">
    <property type="entry name" value="RNA_pol_sigma_r3/r4-like"/>
</dbReference>
<dbReference type="CDD" id="cd06171">
    <property type="entry name" value="Sigma70_r4"/>
    <property type="match status" value="1"/>
</dbReference>
<accession>A0A172WQ00</accession>
<dbReference type="Proteomes" id="UP000077787">
    <property type="component" value="Chromosome"/>
</dbReference>
<dbReference type="EMBL" id="CP015641">
    <property type="protein sequence ID" value="ANF25480.1"/>
    <property type="molecule type" value="Genomic_DNA"/>
</dbReference>
<organism evidence="7 8">
    <name type="scientific">Stutzerimonas stutzeri</name>
    <name type="common">Pseudomonas stutzeri</name>
    <dbReference type="NCBI Taxonomy" id="316"/>
    <lineage>
        <taxon>Bacteria</taxon>
        <taxon>Pseudomonadati</taxon>
        <taxon>Pseudomonadota</taxon>
        <taxon>Gammaproteobacteria</taxon>
        <taxon>Pseudomonadales</taxon>
        <taxon>Pseudomonadaceae</taxon>
        <taxon>Stutzerimonas</taxon>
    </lineage>
</organism>
<dbReference type="RefSeq" id="WP_045430988.1">
    <property type="nucleotide sequence ID" value="NZ_CP015641.1"/>
</dbReference>
<evidence type="ECO:0000313" key="8">
    <source>
        <dbReference type="Proteomes" id="UP000077787"/>
    </source>
</evidence>
<evidence type="ECO:0000256" key="2">
    <source>
        <dbReference type="ARBA" id="ARBA00023015"/>
    </source>
</evidence>
<sequence>MTQGITDEQFRELLPRLRRFALWLTRNSATADDLVQSSVEKALTWRGTRQEDGDLRAWLFTILYRQFIDGQRRQRRYARILSIFTYVDEETSATEDVAEAQSTLEAFGKLTAEQRALLLIVGVEGLSYREAAESLGIPIGTVMSRLARARQALRVLSEGQINLPYMRLLK</sequence>
<dbReference type="Pfam" id="PF08281">
    <property type="entry name" value="Sigma70_r4_2"/>
    <property type="match status" value="1"/>
</dbReference>
<keyword evidence="2" id="KW-0805">Transcription regulation</keyword>
<protein>
    <submittedName>
        <fullName evidence="7">RNA polymerase subunit sigma-24</fullName>
    </submittedName>
</protein>
<reference evidence="7 8" key="1">
    <citation type="submission" date="2016-05" db="EMBL/GenBank/DDBJ databases">
        <title>Genome sequence of Pseudomonas stutzeri 273 and identification of the exopolysaccharide biosynthesis locus.</title>
        <authorList>
            <person name="Wu S."/>
            <person name="Sun C."/>
        </authorList>
    </citation>
    <scope>NUCLEOTIDE SEQUENCE [LARGE SCALE GENOMIC DNA]</scope>
    <source>
        <strain evidence="7 8">273</strain>
    </source>
</reference>
<dbReference type="AlphaFoldDB" id="A0A172WQ00"/>
<dbReference type="PANTHER" id="PTHR43133:SF25">
    <property type="entry name" value="RNA POLYMERASE SIGMA FACTOR RFAY-RELATED"/>
    <property type="match status" value="1"/>
</dbReference>
<feature type="domain" description="RNA polymerase sigma factor 70 region 4 type 2" evidence="5">
    <location>
        <begin position="104"/>
        <end position="153"/>
    </location>
</feature>
<dbReference type="InterPro" id="IPR053866">
    <property type="entry name" value="PhyR_sigma2"/>
</dbReference>
<evidence type="ECO:0000256" key="1">
    <source>
        <dbReference type="ARBA" id="ARBA00010641"/>
    </source>
</evidence>
<comment type="similarity">
    <text evidence="1">Belongs to the sigma-70 factor family. ECF subfamily.</text>
</comment>
<dbReference type="InterPro" id="IPR039425">
    <property type="entry name" value="RNA_pol_sigma-70-like"/>
</dbReference>
<evidence type="ECO:0000313" key="7">
    <source>
        <dbReference type="EMBL" id="ANF25480.1"/>
    </source>
</evidence>
<dbReference type="SUPFAM" id="SSF88659">
    <property type="entry name" value="Sigma3 and sigma4 domains of RNA polymerase sigma factors"/>
    <property type="match status" value="1"/>
</dbReference>
<evidence type="ECO:0000256" key="4">
    <source>
        <dbReference type="ARBA" id="ARBA00023163"/>
    </source>
</evidence>
<dbReference type="GO" id="GO:0016987">
    <property type="term" value="F:sigma factor activity"/>
    <property type="evidence" value="ECO:0007669"/>
    <property type="project" value="UniProtKB-KW"/>
</dbReference>
<dbReference type="Gene3D" id="1.10.1740.10">
    <property type="match status" value="1"/>
</dbReference>
<keyword evidence="3" id="KW-0731">Sigma factor</keyword>
<feature type="domain" description="PhyR sigma2" evidence="6">
    <location>
        <begin position="12"/>
        <end position="63"/>
    </location>
</feature>
<dbReference type="Pfam" id="PF22029">
    <property type="entry name" value="PhyR_sigma2"/>
    <property type="match status" value="1"/>
</dbReference>
<proteinExistence type="inferred from homology"/>
<dbReference type="InterPro" id="IPR014284">
    <property type="entry name" value="RNA_pol_sigma-70_dom"/>
</dbReference>
<gene>
    <name evidence="7" type="ORF">PS273GM_10130</name>
</gene>
<dbReference type="SUPFAM" id="SSF88946">
    <property type="entry name" value="Sigma2 domain of RNA polymerase sigma factors"/>
    <property type="match status" value="1"/>
</dbReference>
<dbReference type="InterPro" id="IPR036388">
    <property type="entry name" value="WH-like_DNA-bd_sf"/>
</dbReference>
<dbReference type="GO" id="GO:0003677">
    <property type="term" value="F:DNA binding"/>
    <property type="evidence" value="ECO:0007669"/>
    <property type="project" value="InterPro"/>
</dbReference>
<keyword evidence="4" id="KW-0804">Transcription</keyword>
<dbReference type="GO" id="GO:0006352">
    <property type="term" value="P:DNA-templated transcription initiation"/>
    <property type="evidence" value="ECO:0007669"/>
    <property type="project" value="InterPro"/>
</dbReference>